<dbReference type="InterPro" id="IPR013406">
    <property type="entry name" value="CHP02574_addiction_mod"/>
</dbReference>
<gene>
    <name evidence="1" type="ORF">Strain138_002153</name>
    <name evidence="2" type="ORF">Strain138_002165</name>
    <name evidence="3" type="ORF">Strain138_002849</name>
    <name evidence="4" type="ORF">Strain138_002874</name>
    <name evidence="5" type="ORF">Strain318_002152</name>
    <name evidence="6" type="ORF">Strain318_002164</name>
    <name evidence="7" type="ORF">Strain318_002849</name>
    <name evidence="8" type="ORF">Strain318_002872</name>
</gene>
<dbReference type="Pfam" id="PF09720">
    <property type="entry name" value="Unstab_antitox"/>
    <property type="match status" value="1"/>
</dbReference>
<organism evidence="2">
    <name type="scientific">Pseudogemmatithrix spongiicola</name>
    <dbReference type="NCBI Taxonomy" id="3062599"/>
    <lineage>
        <taxon>Bacteria</taxon>
        <taxon>Pseudomonadati</taxon>
        <taxon>Gemmatimonadota</taxon>
        <taxon>Gemmatimonadia</taxon>
        <taxon>Gemmatimonadales</taxon>
        <taxon>Gemmatimonadaceae</taxon>
        <taxon>Pseudogemmatithrix</taxon>
    </lineage>
</organism>
<dbReference type="EMBL" id="CP130613">
    <property type="protein sequence ID" value="WKW16433.1"/>
    <property type="molecule type" value="Genomic_DNA"/>
</dbReference>
<evidence type="ECO:0000313" key="2">
    <source>
        <dbReference type="EMBL" id="WKW12855.1"/>
    </source>
</evidence>
<proteinExistence type="predicted"/>
<evidence type="ECO:0000313" key="1">
    <source>
        <dbReference type="EMBL" id="WKW12843.1"/>
    </source>
</evidence>
<protein>
    <submittedName>
        <fullName evidence="2">Addiction module protein</fullName>
    </submittedName>
</protein>
<evidence type="ECO:0000313" key="3">
    <source>
        <dbReference type="EMBL" id="WKW13526.1"/>
    </source>
</evidence>
<dbReference type="EMBL" id="CP130613">
    <property type="protein sequence ID" value="WKW15762.1"/>
    <property type="molecule type" value="Genomic_DNA"/>
</dbReference>
<dbReference type="NCBIfam" id="TIGR02574">
    <property type="entry name" value="stabl_TIGR02574"/>
    <property type="match status" value="1"/>
</dbReference>
<evidence type="ECO:0000313" key="8">
    <source>
        <dbReference type="EMBL" id="WKW16456.1"/>
    </source>
</evidence>
<evidence type="ECO:0000313" key="6">
    <source>
        <dbReference type="EMBL" id="WKW15762.1"/>
    </source>
</evidence>
<accession>A0AA49Q673</accession>
<reference evidence="2" key="1">
    <citation type="submission" date="2023-07" db="EMBL/GenBank/DDBJ databases">
        <authorList>
            <person name="Haufschild T."/>
            <person name="Kallscheuer N."/>
            <person name="Hammer J."/>
            <person name="Kohn T."/>
            <person name="Kabuu M."/>
            <person name="Jogler M."/>
            <person name="Wohfarth N."/>
            <person name="Heuer A."/>
            <person name="Rohde M."/>
            <person name="van Teeseling M.C.F."/>
            <person name="Jogler C."/>
        </authorList>
    </citation>
    <scope>NUCLEOTIDE SEQUENCE</scope>
    <source>
        <strain evidence="2">Strain 138</strain>
        <strain evidence="5">Strain 318</strain>
    </source>
</reference>
<evidence type="ECO:0000313" key="9">
    <source>
        <dbReference type="Proteomes" id="UP001229955"/>
    </source>
</evidence>
<dbReference type="EMBL" id="CP130612">
    <property type="protein sequence ID" value="WKW12855.1"/>
    <property type="molecule type" value="Genomic_DNA"/>
</dbReference>
<evidence type="ECO:0000313" key="4">
    <source>
        <dbReference type="EMBL" id="WKW13550.1"/>
    </source>
</evidence>
<dbReference type="RefSeq" id="WP_367885718.1">
    <property type="nucleotide sequence ID" value="NZ_CP130612.1"/>
</dbReference>
<dbReference type="EMBL" id="CP130613">
    <property type="protein sequence ID" value="WKW16456.1"/>
    <property type="molecule type" value="Genomic_DNA"/>
</dbReference>
<sequence length="78" mass="8514">MVRSPDTLERELLHLPKADRARLAQVLLASLHAEEAAASPAEVEAAWEAEIARRVDELRSGTVAGIPAEQVFAEVLDR</sequence>
<evidence type="ECO:0000313" key="5">
    <source>
        <dbReference type="EMBL" id="WKW15750.1"/>
    </source>
</evidence>
<dbReference type="EMBL" id="CP130612">
    <property type="protein sequence ID" value="WKW13526.1"/>
    <property type="molecule type" value="Genomic_DNA"/>
</dbReference>
<dbReference type="KEGG" id="pspc:Strain318_002152"/>
<name>A0AA49Q673_9BACT</name>
<dbReference type="EMBL" id="CP130613">
    <property type="protein sequence ID" value="WKW15750.1"/>
    <property type="molecule type" value="Genomic_DNA"/>
</dbReference>
<evidence type="ECO:0000313" key="7">
    <source>
        <dbReference type="EMBL" id="WKW16433.1"/>
    </source>
</evidence>
<keyword evidence="9" id="KW-1185">Reference proteome</keyword>
<dbReference type="EMBL" id="CP130612">
    <property type="protein sequence ID" value="WKW12843.1"/>
    <property type="molecule type" value="Genomic_DNA"/>
</dbReference>
<dbReference type="KEGG" id="pspc:Strain318_002164"/>
<dbReference type="KEGG" id="pspc:Strain318_002849"/>
<dbReference type="EMBL" id="CP130612">
    <property type="protein sequence ID" value="WKW13550.1"/>
    <property type="molecule type" value="Genomic_DNA"/>
</dbReference>
<dbReference type="KEGG" id="pspc:Strain318_002872"/>
<dbReference type="Proteomes" id="UP001229955">
    <property type="component" value="Chromosome"/>
</dbReference>
<accession>A0AA49K2D6</accession>
<dbReference type="AlphaFoldDB" id="A0AA49Q673"/>